<dbReference type="Pfam" id="PF13672">
    <property type="entry name" value="PP2C_2"/>
    <property type="match status" value="1"/>
</dbReference>
<dbReference type="InterPro" id="IPR036457">
    <property type="entry name" value="PPM-type-like_dom_sf"/>
</dbReference>
<dbReference type="EMBL" id="SMKW01000009">
    <property type="protein sequence ID" value="TDD53362.1"/>
    <property type="molecule type" value="Genomic_DNA"/>
</dbReference>
<evidence type="ECO:0000313" key="2">
    <source>
        <dbReference type="EMBL" id="TDD53362.1"/>
    </source>
</evidence>
<sequence length="303" mass="33305">MLHDWSHNAGLAAVFDGAGGAGAASAGHSAQGVERSHAWVAARAARGLTEEWFVTTGQHGVQDHAASLEQHLAERLGEVRGASRSRIAGSMRRDLPTTVAALRYEVHPDRVVWQVLWAGDSRCYLLDSEHGLQQVSRDDAESGDALVLLTEDPPMTNMVSANRRFTIHAAPGHAAIPCLLVCATDGFFGYLNTPAEFEFLLLDTMANAADLTDWSTLLTQTVSSYTGDDASLALVALGFDDFDQLRADFEWRRSALQAEHIEPTRRASDGDRESFVAARMESWKLYRGSYEQRMPRQHGQERP</sequence>
<keyword evidence="3" id="KW-1185">Reference proteome</keyword>
<evidence type="ECO:0000259" key="1">
    <source>
        <dbReference type="Pfam" id="PF13672"/>
    </source>
</evidence>
<protein>
    <submittedName>
        <fullName evidence="2">Serine/threonine protein phosphatase</fullName>
    </submittedName>
</protein>
<feature type="domain" description="PPM-type phosphatase" evidence="1">
    <location>
        <begin position="4"/>
        <end position="205"/>
    </location>
</feature>
<dbReference type="SUPFAM" id="SSF81606">
    <property type="entry name" value="PP2C-like"/>
    <property type="match status" value="1"/>
</dbReference>
<name>A0A4R4ZAT6_9PSEU</name>
<dbReference type="InterPro" id="IPR001932">
    <property type="entry name" value="PPM-type_phosphatase-like_dom"/>
</dbReference>
<gene>
    <name evidence="2" type="ORF">E1288_09620</name>
</gene>
<dbReference type="Gene3D" id="3.60.40.10">
    <property type="entry name" value="PPM-type phosphatase domain"/>
    <property type="match status" value="1"/>
</dbReference>
<dbReference type="AlphaFoldDB" id="A0A4R4ZAT6"/>
<dbReference type="Proteomes" id="UP000294947">
    <property type="component" value="Unassembled WGS sequence"/>
</dbReference>
<accession>A0A4R4ZAT6</accession>
<reference evidence="2 3" key="1">
    <citation type="submission" date="2019-03" db="EMBL/GenBank/DDBJ databases">
        <title>Draft genome sequences of novel Actinobacteria.</title>
        <authorList>
            <person name="Sahin N."/>
            <person name="Ay H."/>
            <person name="Saygin H."/>
        </authorList>
    </citation>
    <scope>NUCLEOTIDE SEQUENCE [LARGE SCALE GENOMIC DNA]</scope>
    <source>
        <strain evidence="2 3">7K502</strain>
    </source>
</reference>
<evidence type="ECO:0000313" key="3">
    <source>
        <dbReference type="Proteomes" id="UP000294947"/>
    </source>
</evidence>
<proteinExistence type="predicted"/>
<comment type="caution">
    <text evidence="2">The sequence shown here is derived from an EMBL/GenBank/DDBJ whole genome shotgun (WGS) entry which is preliminary data.</text>
</comment>
<organism evidence="2 3">
    <name type="scientific">Saccharopolyspora elongata</name>
    <dbReference type="NCBI Taxonomy" id="2530387"/>
    <lineage>
        <taxon>Bacteria</taxon>
        <taxon>Bacillati</taxon>
        <taxon>Actinomycetota</taxon>
        <taxon>Actinomycetes</taxon>
        <taxon>Pseudonocardiales</taxon>
        <taxon>Pseudonocardiaceae</taxon>
        <taxon>Saccharopolyspora</taxon>
    </lineage>
</organism>